<evidence type="ECO:0000313" key="1">
    <source>
        <dbReference type="EMBL" id="TFK58692.1"/>
    </source>
</evidence>
<keyword evidence="2" id="KW-1185">Reference proteome</keyword>
<reference evidence="1 2" key="1">
    <citation type="journal article" date="2019" name="Nat. Ecol. Evol.">
        <title>Megaphylogeny resolves global patterns of mushroom evolution.</title>
        <authorList>
            <person name="Varga T."/>
            <person name="Krizsan K."/>
            <person name="Foldi C."/>
            <person name="Dima B."/>
            <person name="Sanchez-Garcia M."/>
            <person name="Sanchez-Ramirez S."/>
            <person name="Szollosi G.J."/>
            <person name="Szarkandi J.G."/>
            <person name="Papp V."/>
            <person name="Albert L."/>
            <person name="Andreopoulos W."/>
            <person name="Angelini C."/>
            <person name="Antonin V."/>
            <person name="Barry K.W."/>
            <person name="Bougher N.L."/>
            <person name="Buchanan P."/>
            <person name="Buyck B."/>
            <person name="Bense V."/>
            <person name="Catcheside P."/>
            <person name="Chovatia M."/>
            <person name="Cooper J."/>
            <person name="Damon W."/>
            <person name="Desjardin D."/>
            <person name="Finy P."/>
            <person name="Geml J."/>
            <person name="Haridas S."/>
            <person name="Hughes K."/>
            <person name="Justo A."/>
            <person name="Karasinski D."/>
            <person name="Kautmanova I."/>
            <person name="Kiss B."/>
            <person name="Kocsube S."/>
            <person name="Kotiranta H."/>
            <person name="LaButti K.M."/>
            <person name="Lechner B.E."/>
            <person name="Liimatainen K."/>
            <person name="Lipzen A."/>
            <person name="Lukacs Z."/>
            <person name="Mihaltcheva S."/>
            <person name="Morgado L.N."/>
            <person name="Niskanen T."/>
            <person name="Noordeloos M.E."/>
            <person name="Ohm R.A."/>
            <person name="Ortiz-Santana B."/>
            <person name="Ovrebo C."/>
            <person name="Racz N."/>
            <person name="Riley R."/>
            <person name="Savchenko A."/>
            <person name="Shiryaev A."/>
            <person name="Soop K."/>
            <person name="Spirin V."/>
            <person name="Szebenyi C."/>
            <person name="Tomsovsky M."/>
            <person name="Tulloss R.E."/>
            <person name="Uehling J."/>
            <person name="Grigoriev I.V."/>
            <person name="Vagvolgyi C."/>
            <person name="Papp T."/>
            <person name="Martin F.M."/>
            <person name="Miettinen O."/>
            <person name="Hibbett D.S."/>
            <person name="Nagy L.G."/>
        </authorList>
    </citation>
    <scope>NUCLEOTIDE SEQUENCE [LARGE SCALE GENOMIC DNA]</scope>
    <source>
        <strain evidence="1 2">NL-1719</strain>
    </source>
</reference>
<dbReference type="Proteomes" id="UP000308600">
    <property type="component" value="Unassembled WGS sequence"/>
</dbReference>
<name>A0ACD2ZZC2_9AGAR</name>
<organism evidence="1 2">
    <name type="scientific">Pluteus cervinus</name>
    <dbReference type="NCBI Taxonomy" id="181527"/>
    <lineage>
        <taxon>Eukaryota</taxon>
        <taxon>Fungi</taxon>
        <taxon>Dikarya</taxon>
        <taxon>Basidiomycota</taxon>
        <taxon>Agaricomycotina</taxon>
        <taxon>Agaricomycetes</taxon>
        <taxon>Agaricomycetidae</taxon>
        <taxon>Agaricales</taxon>
        <taxon>Pluteineae</taxon>
        <taxon>Pluteaceae</taxon>
        <taxon>Pluteus</taxon>
    </lineage>
</organism>
<evidence type="ECO:0000313" key="2">
    <source>
        <dbReference type="Proteomes" id="UP000308600"/>
    </source>
</evidence>
<accession>A0ACD2ZZC2</accession>
<protein>
    <submittedName>
        <fullName evidence="1">Uncharacterized protein</fullName>
    </submittedName>
</protein>
<gene>
    <name evidence="1" type="ORF">BDN72DRAFT_966281</name>
</gene>
<sequence>MELTYVLINFLILLPTRILKRLFKRLLTLMSSAPLQLLSWLPPSVLRKTASSQVKHTATGCPISQDCGLPRRCLCLVNLPLEILTEIVRELSWPDILRLRQTCTHFANITKTLPVWRAVAHAELSGNSSCTPQLSLERPLNAHSADELERIILRWKSAEVGWSKDDPSPARERRLKMSDVESIHLIKGGRWLLVSTRTGSVVFYDLDEEEPARKVLIPTVSEPAGTIMSVDIDQSSPTLTFHLALGTAKYRSDTSKEYVVEVWRVCLVDTAESRLSTLSAKLSASFRPEPQSQVTKLSILGDFVAFCLDLRPASSFYTIVVKWTDLGEVPSSYPRWLKHTYIFHFDGVQLLPQHQVLLRQGHHVRLFDFFSFWHSPPLPSNLLVADVEPLWEVEIGPMLGRFLPEPVIYGDCARLVIATKIALFGLTIPHPSTRIASDPPGRLVKLCDIPRGISLAPSNTAWT</sequence>
<dbReference type="EMBL" id="ML209233">
    <property type="protein sequence ID" value="TFK58692.1"/>
    <property type="molecule type" value="Genomic_DNA"/>
</dbReference>
<proteinExistence type="predicted"/>